<name>A0A402CQF8_9BACT</name>
<dbReference type="PANTHER" id="PTHR30404">
    <property type="entry name" value="N-ACETYLMURAMOYL-L-ALANINE AMIDASE"/>
    <property type="match status" value="1"/>
</dbReference>
<reference evidence="2 3" key="1">
    <citation type="journal article" date="2019" name="Int. J. Syst. Evol. Microbiol.">
        <title>Capsulimonas corticalis gen. nov., sp. nov., an aerobic capsulated bacterium, of a novel bacterial order, Capsulimonadales ord. nov., of the class Armatimonadia of the phylum Armatimonadetes.</title>
        <authorList>
            <person name="Li J."/>
            <person name="Kudo C."/>
            <person name="Tonouchi A."/>
        </authorList>
    </citation>
    <scope>NUCLEOTIDE SEQUENCE [LARGE SCALE GENOMIC DNA]</scope>
    <source>
        <strain evidence="2 3">AX-7</strain>
    </source>
</reference>
<dbReference type="KEGG" id="ccot:CCAX7_47160"/>
<dbReference type="OrthoDB" id="9772024at2"/>
<dbReference type="Pfam" id="PF11741">
    <property type="entry name" value="AMIN"/>
    <property type="match status" value="2"/>
</dbReference>
<dbReference type="InterPro" id="IPR002508">
    <property type="entry name" value="MurNAc-LAA_cat"/>
</dbReference>
<dbReference type="GO" id="GO:0030288">
    <property type="term" value="C:outer membrane-bounded periplasmic space"/>
    <property type="evidence" value="ECO:0007669"/>
    <property type="project" value="TreeGrafter"/>
</dbReference>
<proteinExistence type="predicted"/>
<evidence type="ECO:0000313" key="2">
    <source>
        <dbReference type="EMBL" id="BDI32665.1"/>
    </source>
</evidence>
<gene>
    <name evidence="2" type="ORF">CCAX7_47160</name>
</gene>
<dbReference type="InterPro" id="IPR050695">
    <property type="entry name" value="N-acetylmuramoyl_amidase_3"/>
</dbReference>
<accession>A0A402CQF8</accession>
<dbReference type="GO" id="GO:0008745">
    <property type="term" value="F:N-acetylmuramoyl-L-alanine amidase activity"/>
    <property type="evidence" value="ECO:0007669"/>
    <property type="project" value="InterPro"/>
</dbReference>
<evidence type="ECO:0000313" key="3">
    <source>
        <dbReference type="Proteomes" id="UP000287394"/>
    </source>
</evidence>
<protein>
    <submittedName>
        <fullName evidence="2">Uncharacterized protein</fullName>
    </submittedName>
</protein>
<dbReference type="Pfam" id="PF01520">
    <property type="entry name" value="Amidase_3"/>
    <property type="match status" value="1"/>
</dbReference>
<dbReference type="InterPro" id="IPR021731">
    <property type="entry name" value="AMIN_dom"/>
</dbReference>
<dbReference type="SMART" id="SM00646">
    <property type="entry name" value="Ami_3"/>
    <property type="match status" value="1"/>
</dbReference>
<keyword evidence="3" id="KW-1185">Reference proteome</keyword>
<dbReference type="Gene3D" id="3.40.630.40">
    <property type="entry name" value="Zn-dependent exopeptidases"/>
    <property type="match status" value="1"/>
</dbReference>
<organism evidence="2 3">
    <name type="scientific">Capsulimonas corticalis</name>
    <dbReference type="NCBI Taxonomy" id="2219043"/>
    <lineage>
        <taxon>Bacteria</taxon>
        <taxon>Bacillati</taxon>
        <taxon>Armatimonadota</taxon>
        <taxon>Armatimonadia</taxon>
        <taxon>Capsulimonadales</taxon>
        <taxon>Capsulimonadaceae</taxon>
        <taxon>Capsulimonas</taxon>
    </lineage>
</organism>
<dbReference type="SUPFAM" id="SSF53187">
    <property type="entry name" value="Zn-dependent exopeptidases"/>
    <property type="match status" value="1"/>
</dbReference>
<dbReference type="Proteomes" id="UP000287394">
    <property type="component" value="Chromosome"/>
</dbReference>
<dbReference type="Gene3D" id="2.60.40.3500">
    <property type="match status" value="2"/>
</dbReference>
<dbReference type="CDD" id="cd02696">
    <property type="entry name" value="MurNAc-LAA"/>
    <property type="match status" value="1"/>
</dbReference>
<dbReference type="RefSeq" id="WP_119319627.1">
    <property type="nucleotide sequence ID" value="NZ_AP025739.1"/>
</dbReference>
<dbReference type="EMBL" id="AP025739">
    <property type="protein sequence ID" value="BDI32665.1"/>
    <property type="molecule type" value="Genomic_DNA"/>
</dbReference>
<dbReference type="AlphaFoldDB" id="A0A402CQF8"/>
<keyword evidence="1" id="KW-0378">Hydrolase</keyword>
<dbReference type="GO" id="GO:0009253">
    <property type="term" value="P:peptidoglycan catabolic process"/>
    <property type="evidence" value="ECO:0007669"/>
    <property type="project" value="InterPro"/>
</dbReference>
<dbReference type="PANTHER" id="PTHR30404:SF0">
    <property type="entry name" value="N-ACETYLMURAMOYL-L-ALANINE AMIDASE AMIC"/>
    <property type="match status" value="1"/>
</dbReference>
<evidence type="ECO:0000256" key="1">
    <source>
        <dbReference type="ARBA" id="ARBA00022801"/>
    </source>
</evidence>
<sequence length="595" mass="63084">MNTSLFLPAARRLYIFSAAIISAILLPASVTPAQAADDVQLVIGGQPVAFVVQPYQESDGSVYAPVDFVRRMGGNYTPSSDGRSVDVTGSNGSKITVPFQMVKERYCVPVKQVADALGASVGWNDRAHTMTLRARIEVVKQDRDGLSIFTSYPIYYSVKRLEKPQRIYVDLLGADLASAPATVPATNPGVSYIRSGSISYNTVRIVVDLKKNIAFKIASGPVTSHVQVAMSGDGETHVATRPQPILPVPVPVAPRPLPVTPLPEPPQDTPPAASGLQITDVACNVVSDTLTQIVIKTTGQGDYRTETLAGPNRLAFDLADASLADGLKRLISTDHSIIKSIRSGVMKADGKKFGRVVLDMTKLVAFNVTTQPSDDGVEYVINVQTPAQATPPAPTVAQVPDSTLLAGKIIMVDPGHGGGDSGAVGIGGAREKDLTLTIGKQLRDLLASNGATVYMTREDDTKPSVAARPQMAIAAHADYFISIHCDDSGARNSHSGTTVYYHAQNAVCRRFAIDVVNRIAAVSGIPPNGVKSDTIRFQTGFGVLRGSTMPAILVECGYMNSESDLSKLRTPAVQQHVAEGVVAGLLDFIADTGNR</sequence>